<dbReference type="InterPro" id="IPR009050">
    <property type="entry name" value="Globin-like_sf"/>
</dbReference>
<dbReference type="Proteomes" id="UP001056291">
    <property type="component" value="Chromosome"/>
</dbReference>
<dbReference type="EMBL" id="CP098747">
    <property type="protein sequence ID" value="USG63107.1"/>
    <property type="molecule type" value="Genomic_DNA"/>
</dbReference>
<sequence length="122" mass="13409">MTTTLYSRLGGYDGIAMFSTTVVGLARKDDLLGRFWTNRGEDRNARELQLLIDYFVKATGGQMYYRGRDMVVSHQGMGITEADWNRFMEIVVGVAGDMGVGPDEGGEVMAFLDSLKADIVAA</sequence>
<evidence type="ECO:0000313" key="1">
    <source>
        <dbReference type="EMBL" id="USG63107.1"/>
    </source>
</evidence>
<proteinExistence type="predicted"/>
<keyword evidence="2" id="KW-1185">Reference proteome</keyword>
<gene>
    <name evidence="1" type="ORF">NBZ79_08980</name>
</gene>
<evidence type="ECO:0000313" key="2">
    <source>
        <dbReference type="Proteomes" id="UP001056291"/>
    </source>
</evidence>
<accession>A0ABY4WB11</accession>
<name>A0ABY4WB11_9PROT</name>
<reference evidence="1" key="1">
    <citation type="submission" date="2022-06" db="EMBL/GenBank/DDBJ databases">
        <title>Sneathiella actinostolidae sp. nov., isolated from a sea anemonein the Western Pacific Ocean.</title>
        <authorList>
            <person name="Wei M.J."/>
        </authorList>
    </citation>
    <scope>NUCLEOTIDE SEQUENCE</scope>
    <source>
        <strain evidence="1">PHK-P5</strain>
    </source>
</reference>
<dbReference type="InterPro" id="IPR012292">
    <property type="entry name" value="Globin/Proto"/>
</dbReference>
<dbReference type="CDD" id="cd00454">
    <property type="entry name" value="TrHb1_N"/>
    <property type="match status" value="1"/>
</dbReference>
<protein>
    <submittedName>
        <fullName evidence="1">Group 1 truncated hemoglobin</fullName>
    </submittedName>
</protein>
<dbReference type="RefSeq" id="WP_251937666.1">
    <property type="nucleotide sequence ID" value="NZ_CP098747.1"/>
</dbReference>
<dbReference type="Gene3D" id="1.10.490.10">
    <property type="entry name" value="Globins"/>
    <property type="match status" value="1"/>
</dbReference>
<organism evidence="1 2">
    <name type="scientific">Sneathiella marina</name>
    <dbReference type="NCBI Taxonomy" id="2950108"/>
    <lineage>
        <taxon>Bacteria</taxon>
        <taxon>Pseudomonadati</taxon>
        <taxon>Pseudomonadota</taxon>
        <taxon>Alphaproteobacteria</taxon>
        <taxon>Sneathiellales</taxon>
        <taxon>Sneathiellaceae</taxon>
        <taxon>Sneathiella</taxon>
    </lineage>
</organism>
<dbReference type="SUPFAM" id="SSF46458">
    <property type="entry name" value="Globin-like"/>
    <property type="match status" value="1"/>
</dbReference>